<gene>
    <name evidence="2" type="ORF">O181_050362</name>
</gene>
<comment type="caution">
    <text evidence="2">The sequence shown here is derived from an EMBL/GenBank/DDBJ whole genome shotgun (WGS) entry which is preliminary data.</text>
</comment>
<dbReference type="Proteomes" id="UP000765509">
    <property type="component" value="Unassembled WGS sequence"/>
</dbReference>
<evidence type="ECO:0000313" key="2">
    <source>
        <dbReference type="EMBL" id="MBW0510647.1"/>
    </source>
</evidence>
<dbReference type="AlphaFoldDB" id="A0A9Q3E3H8"/>
<keyword evidence="3" id="KW-1185">Reference proteome</keyword>
<dbReference type="EMBL" id="AVOT02021685">
    <property type="protein sequence ID" value="MBW0510647.1"/>
    <property type="molecule type" value="Genomic_DNA"/>
</dbReference>
<protein>
    <recommendedName>
        <fullName evidence="4">Zn(2)-C6 fungal-type domain-containing protein</fullName>
    </recommendedName>
</protein>
<reference evidence="2" key="1">
    <citation type="submission" date="2021-03" db="EMBL/GenBank/DDBJ databases">
        <title>Draft genome sequence of rust myrtle Austropuccinia psidii MF-1, a brazilian biotype.</title>
        <authorList>
            <person name="Quecine M.C."/>
            <person name="Pachon D.M.R."/>
            <person name="Bonatelli M.L."/>
            <person name="Correr F.H."/>
            <person name="Franceschini L.M."/>
            <person name="Leite T.F."/>
            <person name="Margarido G.R.A."/>
            <person name="Almeida C.A."/>
            <person name="Ferrarezi J.A."/>
            <person name="Labate C.A."/>
        </authorList>
    </citation>
    <scope>NUCLEOTIDE SEQUENCE</scope>
    <source>
        <strain evidence="2">MF-1</strain>
    </source>
</reference>
<feature type="region of interest" description="Disordered" evidence="1">
    <location>
        <begin position="172"/>
        <end position="191"/>
    </location>
</feature>
<proteinExistence type="predicted"/>
<organism evidence="2 3">
    <name type="scientific">Austropuccinia psidii MF-1</name>
    <dbReference type="NCBI Taxonomy" id="1389203"/>
    <lineage>
        <taxon>Eukaryota</taxon>
        <taxon>Fungi</taxon>
        <taxon>Dikarya</taxon>
        <taxon>Basidiomycota</taxon>
        <taxon>Pucciniomycotina</taxon>
        <taxon>Pucciniomycetes</taxon>
        <taxon>Pucciniales</taxon>
        <taxon>Sphaerophragmiaceae</taxon>
        <taxon>Austropuccinia</taxon>
    </lineage>
</organism>
<sequence length="265" mass="29139">MSCNFCAKQGIPCICSSTTTNACDACRQAHEKCWFVVQPFQPCSHRSSHPRCPHKDSFVVDNDERIPEREWTLGPLTGRRECFWIISPVPSSIDFSTPLQGHNPMVTLILDQSKVIIQPMKVFTHGIQMPKTKPTKSPTKRLTCSSYALRANSKATHSRSSELTFPPFVEPSQHNEPPIPGPSHCSEPHEDALKCGPEAEVALTQSLKEPFVGPSTPASVIIINNTPIGSPLHSYPGSFPGDPSSSPWGQAPLIPRMRLARNLPT</sequence>
<name>A0A9Q3E3H8_9BASI</name>
<evidence type="ECO:0000313" key="3">
    <source>
        <dbReference type="Proteomes" id="UP000765509"/>
    </source>
</evidence>
<accession>A0A9Q3E3H8</accession>
<evidence type="ECO:0008006" key="4">
    <source>
        <dbReference type="Google" id="ProtNLM"/>
    </source>
</evidence>
<evidence type="ECO:0000256" key="1">
    <source>
        <dbReference type="SAM" id="MobiDB-lite"/>
    </source>
</evidence>